<dbReference type="InterPro" id="IPR053196">
    <property type="entry name" value="Lipoprotein_YbaY-like"/>
</dbReference>
<reference evidence="3 4" key="1">
    <citation type="journal article" date="2010" name="J. Bacteriol.">
        <title>Genome sequences of Pelagibaca bermudensis HTCC2601T and Maritimibacter alkaliphilus HTCC2654T, the type strains of two marine Roseobacter genera.</title>
        <authorList>
            <person name="Thrash J.C."/>
            <person name="Cho J.C."/>
            <person name="Ferriera S."/>
            <person name="Johnson J."/>
            <person name="Vergin K.L."/>
            <person name="Giovannoni S.J."/>
        </authorList>
    </citation>
    <scope>NUCLEOTIDE SEQUENCE [LARGE SCALE GENOMIC DNA]</scope>
    <source>
        <strain evidence="4">DSM 26914 / JCM 13377 / KCTC 12554 / HTCC2601</strain>
    </source>
</reference>
<comment type="caution">
    <text evidence="3">The sequence shown here is derived from an EMBL/GenBank/DDBJ whole genome shotgun (WGS) entry which is preliminary data.</text>
</comment>
<organism evidence="3 4">
    <name type="scientific">Salipiger bermudensis (strain DSM 26914 / JCM 13377 / KCTC 12554 / HTCC2601)</name>
    <name type="common">Pelagibaca bermudensis</name>
    <dbReference type="NCBI Taxonomy" id="314265"/>
    <lineage>
        <taxon>Bacteria</taxon>
        <taxon>Pseudomonadati</taxon>
        <taxon>Pseudomonadota</taxon>
        <taxon>Alphaproteobacteria</taxon>
        <taxon>Rhodobacterales</taxon>
        <taxon>Roseobacteraceae</taxon>
        <taxon>Salipiger</taxon>
    </lineage>
</organism>
<dbReference type="InterPro" id="IPR038670">
    <property type="entry name" value="HslJ-like_sf"/>
</dbReference>
<dbReference type="Pfam" id="PF09619">
    <property type="entry name" value="YscW"/>
    <property type="match status" value="1"/>
</dbReference>
<name>Q0FMX8_SALBH</name>
<feature type="signal peptide" evidence="1">
    <location>
        <begin position="1"/>
        <end position="26"/>
    </location>
</feature>
<dbReference type="InterPro" id="IPR005184">
    <property type="entry name" value="DUF306_Meta_HslJ"/>
</dbReference>
<dbReference type="PANTHER" id="PTHR38013">
    <property type="entry name" value="GLYCOPROTEIN/POLYSACCHARIDE METABOLISM"/>
    <property type="match status" value="1"/>
</dbReference>
<dbReference type="RefSeq" id="WP_007797529.1">
    <property type="nucleotide sequence ID" value="NZ_DS022276.1"/>
</dbReference>
<dbReference type="STRING" id="314265.R2601_18018"/>
<dbReference type="InterPro" id="IPR039366">
    <property type="entry name" value="Pilotin"/>
</dbReference>
<feature type="domain" description="DUF306" evidence="2">
    <location>
        <begin position="146"/>
        <end position="250"/>
    </location>
</feature>
<evidence type="ECO:0000256" key="1">
    <source>
        <dbReference type="SAM" id="SignalP"/>
    </source>
</evidence>
<dbReference type="Gene3D" id="2.40.128.270">
    <property type="match status" value="1"/>
</dbReference>
<evidence type="ECO:0000259" key="2">
    <source>
        <dbReference type="Pfam" id="PF03724"/>
    </source>
</evidence>
<dbReference type="AlphaFoldDB" id="Q0FMX8"/>
<feature type="chain" id="PRO_5004171681" description="DUF306 domain-containing protein" evidence="1">
    <location>
        <begin position="27"/>
        <end position="255"/>
    </location>
</feature>
<dbReference type="eggNOG" id="COG3187">
    <property type="taxonomic scope" value="Bacteria"/>
</dbReference>
<dbReference type="Proteomes" id="UP000006230">
    <property type="component" value="Unassembled WGS sequence"/>
</dbReference>
<protein>
    <recommendedName>
        <fullName evidence="2">DUF306 domain-containing protein</fullName>
    </recommendedName>
</protein>
<keyword evidence="4" id="KW-1185">Reference proteome</keyword>
<gene>
    <name evidence="3" type="ORF">R2601_18018</name>
</gene>
<keyword evidence="1" id="KW-0732">Signal</keyword>
<dbReference type="Pfam" id="PF03724">
    <property type="entry name" value="META"/>
    <property type="match status" value="1"/>
</dbReference>
<accession>Q0FMX8</accession>
<proteinExistence type="predicted"/>
<dbReference type="PANTHER" id="PTHR38013:SF1">
    <property type="entry name" value="GLYCOPROTEIN_POLYSACCHARIDE METABOLISM"/>
    <property type="match status" value="1"/>
</dbReference>
<dbReference type="HOGENOM" id="CLU_1141867_0_0_5"/>
<dbReference type="OrthoDB" id="9809132at2"/>
<dbReference type="EMBL" id="AATQ01000025">
    <property type="protein sequence ID" value="EAU45524.1"/>
    <property type="molecule type" value="Genomic_DNA"/>
</dbReference>
<evidence type="ECO:0000313" key="3">
    <source>
        <dbReference type="EMBL" id="EAU45524.1"/>
    </source>
</evidence>
<dbReference type="eggNOG" id="COG3126">
    <property type="taxonomic scope" value="Bacteria"/>
</dbReference>
<sequence>MSPTQTLRRGLAATFIAACVAAPALAEPADLNVVVRLADGATLPPEAMMQVELLDVSRADAASTTLAARSYRIDSLPAEIRLPYETDDVDARMSYAVAATVAKDGTTVLRTTTSFPALTRNAPERPEIVLEQIAPIAMEADMPGIAGIPWQVSEIGGRLLVVEDAPTLAFDAEGNFAMYGGCNRFTGTAEIVAGTISFPEAFAGTRRMCPEPRMKLEQDMVDAVGAATGYVRNGSLLSLTNEAGVTVLRLNERPE</sequence>
<evidence type="ECO:0000313" key="4">
    <source>
        <dbReference type="Proteomes" id="UP000006230"/>
    </source>
</evidence>